<dbReference type="SUPFAM" id="SSF48498">
    <property type="entry name" value="Tetracyclin repressor-like, C-terminal domain"/>
    <property type="match status" value="1"/>
</dbReference>
<dbReference type="InterPro" id="IPR041478">
    <property type="entry name" value="TetR_C_27"/>
</dbReference>
<dbReference type="InterPro" id="IPR001647">
    <property type="entry name" value="HTH_TetR"/>
</dbReference>
<dbReference type="SUPFAM" id="SSF46689">
    <property type="entry name" value="Homeodomain-like"/>
    <property type="match status" value="1"/>
</dbReference>
<dbReference type="Gene3D" id="1.10.10.60">
    <property type="entry name" value="Homeodomain-like"/>
    <property type="match status" value="1"/>
</dbReference>
<organism evidence="3">
    <name type="scientific">hydrocarbon metagenome</name>
    <dbReference type="NCBI Taxonomy" id="938273"/>
    <lineage>
        <taxon>unclassified sequences</taxon>
        <taxon>metagenomes</taxon>
        <taxon>ecological metagenomes</taxon>
    </lineage>
</organism>
<name>A0A0W8FV80_9ZZZZ</name>
<proteinExistence type="predicted"/>
<keyword evidence="1" id="KW-0238">DNA-binding</keyword>
<dbReference type="GO" id="GO:0003677">
    <property type="term" value="F:DNA binding"/>
    <property type="evidence" value="ECO:0007669"/>
    <property type="project" value="UniProtKB-KW"/>
</dbReference>
<protein>
    <submittedName>
        <fullName evidence="3">Transcriptional regulator, tetr family</fullName>
    </submittedName>
</protein>
<dbReference type="PANTHER" id="PTHR30328">
    <property type="entry name" value="TRANSCRIPTIONAL REPRESSOR"/>
    <property type="match status" value="1"/>
</dbReference>
<dbReference type="AlphaFoldDB" id="A0A0W8FV80"/>
<dbReference type="InterPro" id="IPR050109">
    <property type="entry name" value="HTH-type_TetR-like_transc_reg"/>
</dbReference>
<dbReference type="EMBL" id="LNQE01000820">
    <property type="protein sequence ID" value="KUG24769.1"/>
    <property type="molecule type" value="Genomic_DNA"/>
</dbReference>
<dbReference type="Pfam" id="PF17935">
    <property type="entry name" value="TetR_C_27"/>
    <property type="match status" value="1"/>
</dbReference>
<evidence type="ECO:0000256" key="1">
    <source>
        <dbReference type="ARBA" id="ARBA00023125"/>
    </source>
</evidence>
<dbReference type="PROSITE" id="PS50977">
    <property type="entry name" value="HTH_TETR_2"/>
    <property type="match status" value="1"/>
</dbReference>
<comment type="caution">
    <text evidence="3">The sequence shown here is derived from an EMBL/GenBank/DDBJ whole genome shotgun (WGS) entry which is preliminary data.</text>
</comment>
<evidence type="ECO:0000259" key="2">
    <source>
        <dbReference type="PROSITE" id="PS50977"/>
    </source>
</evidence>
<gene>
    <name evidence="3" type="ORF">ASZ90_005420</name>
</gene>
<dbReference type="Pfam" id="PF00440">
    <property type="entry name" value="TetR_N"/>
    <property type="match status" value="1"/>
</dbReference>
<dbReference type="Gene3D" id="1.10.357.10">
    <property type="entry name" value="Tetracycline Repressor, domain 2"/>
    <property type="match status" value="1"/>
</dbReference>
<dbReference type="InterPro" id="IPR009057">
    <property type="entry name" value="Homeodomain-like_sf"/>
</dbReference>
<dbReference type="PRINTS" id="PR00455">
    <property type="entry name" value="HTHTETR"/>
</dbReference>
<feature type="domain" description="HTH tetR-type" evidence="2">
    <location>
        <begin position="13"/>
        <end position="73"/>
    </location>
</feature>
<evidence type="ECO:0000313" key="3">
    <source>
        <dbReference type="EMBL" id="KUG24769.1"/>
    </source>
</evidence>
<accession>A0A0W8FV80</accession>
<dbReference type="PANTHER" id="PTHR30328:SF54">
    <property type="entry name" value="HTH-TYPE TRANSCRIPTIONAL REPRESSOR SCO4008"/>
    <property type="match status" value="1"/>
</dbReference>
<reference evidence="3" key="1">
    <citation type="journal article" date="2015" name="Proc. Natl. Acad. Sci. U.S.A.">
        <title>Networks of energetic and metabolic interactions define dynamics in microbial communities.</title>
        <authorList>
            <person name="Embree M."/>
            <person name="Liu J.K."/>
            <person name="Al-Bassam M.M."/>
            <person name="Zengler K."/>
        </authorList>
    </citation>
    <scope>NUCLEOTIDE SEQUENCE</scope>
</reference>
<dbReference type="InterPro" id="IPR036271">
    <property type="entry name" value="Tet_transcr_reg_TetR-rel_C_sf"/>
</dbReference>
<sequence length="210" mass="24637">MSPELKRSSENYEQKKEQIKEAAKDFIAYYGYHKTTLDDIANKVGIKKNSIYYYFKSKEDLFNEIIIEIYAAKITDYEKASLKSKSTIDKIKTFLLTIVSQKYKESKQYKITPGAFIEIGRIIEESYKELFENTRLLLSTIIREGISTGEFRKHDAEETAKIILEFTQALEFFEYSKTTSKFITESEQKKLEERLVNFIDLIYTGIQNVK</sequence>